<accession>Q7VI50</accession>
<dbReference type="EMBL" id="AE017125">
    <property type="protein sequence ID" value="AAP77355.1"/>
    <property type="molecule type" value="Genomic_DNA"/>
</dbReference>
<dbReference type="HOGENOM" id="CLU_1592308_0_0_7"/>
<sequence length="167" mass="19600">MSNIQDSMLTQENKEIVTEIIFELCKLANEHNINIPADYMHECIDDIMAFYESYLKQFDSKFCSIDFYKIASWFCVLMATKIYEFNKSKQLEHNKNWQSLVIIYVSHMLTTLENEGYILQESSYKTKIMKMVVMEIKGKGEFGIGKNGLYMLMKLISIVKVKELKGR</sequence>
<keyword evidence="2" id="KW-1185">Reference proteome</keyword>
<dbReference type="KEGG" id="hhe:HH_0758"/>
<protein>
    <submittedName>
        <fullName evidence="1">Uncharacterized protein</fullName>
    </submittedName>
</protein>
<evidence type="ECO:0000313" key="2">
    <source>
        <dbReference type="Proteomes" id="UP000002495"/>
    </source>
</evidence>
<reference evidence="1 2" key="1">
    <citation type="journal article" date="2003" name="Proc. Natl. Acad. Sci. U.S.A.">
        <title>The complete genome sequence of the carcinogenic bacterium Helicobacter hepaticus.</title>
        <authorList>
            <person name="Suerbaum S."/>
            <person name="Josenhans C."/>
            <person name="Sterzenbach T."/>
            <person name="Drescher B."/>
            <person name="Brandt P."/>
            <person name="Bell M."/>
            <person name="Droege M."/>
            <person name="Fartmann B."/>
            <person name="Fischer H.-P."/>
            <person name="Ge Z."/>
            <person name="Hoerster A."/>
            <person name="Holland R."/>
            <person name="Klein K."/>
            <person name="Koenig J."/>
            <person name="Macko L."/>
            <person name="Mendz G.L."/>
            <person name="Nyakatura G."/>
            <person name="Schauer D.B."/>
            <person name="Shen Z."/>
            <person name="Weber J."/>
            <person name="Frosch M."/>
            <person name="Fox J.G."/>
        </authorList>
    </citation>
    <scope>NUCLEOTIDE SEQUENCE [LARGE SCALE GENOMIC DNA]</scope>
    <source>
        <strain evidence="2">ATCC 51449 / 3B1</strain>
    </source>
</reference>
<dbReference type="RefSeq" id="WP_011115600.1">
    <property type="nucleotide sequence ID" value="NC_004917.1"/>
</dbReference>
<proteinExistence type="predicted"/>
<dbReference type="OrthoDB" id="5325159at2"/>
<evidence type="ECO:0000313" key="1">
    <source>
        <dbReference type="EMBL" id="AAP77355.1"/>
    </source>
</evidence>
<organism evidence="1 2">
    <name type="scientific">Helicobacter hepaticus (strain ATCC 51449 / 3B1)</name>
    <dbReference type="NCBI Taxonomy" id="235279"/>
    <lineage>
        <taxon>Bacteria</taxon>
        <taxon>Pseudomonadati</taxon>
        <taxon>Campylobacterota</taxon>
        <taxon>Epsilonproteobacteria</taxon>
        <taxon>Campylobacterales</taxon>
        <taxon>Helicobacteraceae</taxon>
        <taxon>Helicobacter</taxon>
    </lineage>
</organism>
<dbReference type="STRING" id="235279.HH_0758"/>
<dbReference type="Proteomes" id="UP000002495">
    <property type="component" value="Chromosome"/>
</dbReference>
<name>Q7VI50_HELHP</name>
<dbReference type="AlphaFoldDB" id="Q7VI50"/>
<gene>
    <name evidence="1" type="ordered locus">HH_0758</name>
</gene>